<proteinExistence type="predicted"/>
<feature type="transmembrane region" description="Helical" evidence="1">
    <location>
        <begin position="5"/>
        <end position="26"/>
    </location>
</feature>
<organism evidence="2 3">
    <name type="scientific">Fructobacillus papyrifericola</name>
    <dbReference type="NCBI Taxonomy" id="2713172"/>
    <lineage>
        <taxon>Bacteria</taxon>
        <taxon>Bacillati</taxon>
        <taxon>Bacillota</taxon>
        <taxon>Bacilli</taxon>
        <taxon>Lactobacillales</taxon>
        <taxon>Lactobacillaceae</taxon>
        <taxon>Fructobacillus</taxon>
    </lineage>
</organism>
<keyword evidence="1" id="KW-0472">Membrane</keyword>
<evidence type="ECO:0000313" key="3">
    <source>
        <dbReference type="Proteomes" id="UP000735205"/>
    </source>
</evidence>
<dbReference type="Proteomes" id="UP000735205">
    <property type="component" value="Unassembled WGS sequence"/>
</dbReference>
<name>A0ABS5QWN8_9LACO</name>
<comment type="caution">
    <text evidence="2">The sequence shown here is derived from an EMBL/GenBank/DDBJ whole genome shotgun (WGS) entry which is preliminary data.</text>
</comment>
<evidence type="ECO:0000256" key="1">
    <source>
        <dbReference type="SAM" id="Phobius"/>
    </source>
</evidence>
<keyword evidence="1" id="KW-1133">Transmembrane helix</keyword>
<evidence type="ECO:0000313" key="2">
    <source>
        <dbReference type="EMBL" id="MBS9336327.1"/>
    </source>
</evidence>
<feature type="transmembrane region" description="Helical" evidence="1">
    <location>
        <begin position="32"/>
        <end position="53"/>
    </location>
</feature>
<keyword evidence="1" id="KW-0812">Transmembrane</keyword>
<protein>
    <submittedName>
        <fullName evidence="2">Uncharacterized protein</fullName>
    </submittedName>
</protein>
<keyword evidence="3" id="KW-1185">Reference proteome</keyword>
<gene>
    <name evidence="2" type="ORF">G6R28_03655</name>
</gene>
<reference evidence="2 3" key="1">
    <citation type="submission" date="2020-02" db="EMBL/GenBank/DDBJ databases">
        <title>Fructobacillus sp. isolated from paper mulberry of Taiwan.</title>
        <authorList>
            <person name="Lin S.-T."/>
        </authorList>
    </citation>
    <scope>NUCLEOTIDE SEQUENCE [LARGE SCALE GENOMIC DNA]</scope>
    <source>
        <strain evidence="2 3">M1-21</strain>
    </source>
</reference>
<accession>A0ABS5QWN8</accession>
<sequence length="61" mass="6805">MLSIYFRALTALFLILGVCFVLIFYPESMGRLSGLATICLLSTAALLLLCSLFSRSRQEKE</sequence>
<dbReference type="RefSeq" id="WP_213792889.1">
    <property type="nucleotide sequence ID" value="NZ_JAAMFJ010000002.1"/>
</dbReference>
<dbReference type="EMBL" id="JAAMFJ010000002">
    <property type="protein sequence ID" value="MBS9336327.1"/>
    <property type="molecule type" value="Genomic_DNA"/>
</dbReference>